<dbReference type="SMART" id="SM00282">
    <property type="entry name" value="LamG"/>
    <property type="match status" value="2"/>
</dbReference>
<dbReference type="Pfam" id="PF02210">
    <property type="entry name" value="Laminin_G_2"/>
    <property type="match status" value="2"/>
</dbReference>
<reference evidence="3 4" key="1">
    <citation type="journal article" date="2021" name="BMC Biol.">
        <title>Horizontally acquired antibacterial genes associated with adaptive radiation of ladybird beetles.</title>
        <authorList>
            <person name="Li H.S."/>
            <person name="Tang X.F."/>
            <person name="Huang Y.H."/>
            <person name="Xu Z.Y."/>
            <person name="Chen M.L."/>
            <person name="Du X.Y."/>
            <person name="Qiu B.Y."/>
            <person name="Chen P.T."/>
            <person name="Zhang W."/>
            <person name="Slipinski A."/>
            <person name="Escalona H.E."/>
            <person name="Waterhouse R.M."/>
            <person name="Zwick A."/>
            <person name="Pang H."/>
        </authorList>
    </citation>
    <scope>NUCLEOTIDE SEQUENCE [LARGE SCALE GENOMIC DNA]</scope>
    <source>
        <strain evidence="3">SYSU2018</strain>
    </source>
</reference>
<dbReference type="Proteomes" id="UP001516400">
    <property type="component" value="Unassembled WGS sequence"/>
</dbReference>
<comment type="caution">
    <text evidence="1">Lacks conserved residue(s) required for the propagation of feature annotation.</text>
</comment>
<evidence type="ECO:0000313" key="4">
    <source>
        <dbReference type="Proteomes" id="UP001516400"/>
    </source>
</evidence>
<sequence length="376" mass="42679">MQNTQGCFPALAQQIDPAAIKFGDKMPSYVYKKNAFWKKNFTLEMQFRTLYPNGLLLISVGSQLKVQYNILEIRKGKLQYFIKGKRKPITIVFDAKVDDGQWHTVIIEQQGIKKKKKLRIALDGEWQKPTKVPRSNVRNEFYLGSVPDNLTTKDIQNIQQFIGCIREFKINNLPQLNTKDLSDYMNLGSCFPKVERGAYFGGDAYAIYKRDFQVNKQLELSFEFKTSEHNGILMSISNSGNSPALSIELQNGGMVMSVDLANSPVNTVTNNLNSDYALCNNKWHNVTALYSMYELTINIDGITRSWAIYDANTLLEEIEAPLYIGGLPDSAPSGTLKIKENFKGCLRKLKVGEVIMDWTDMEELNRVSLDSCPFVD</sequence>
<dbReference type="InterPro" id="IPR050372">
    <property type="entry name" value="Neurexin-related_CASP"/>
</dbReference>
<keyword evidence="1" id="KW-1015">Disulfide bond</keyword>
<evidence type="ECO:0000259" key="2">
    <source>
        <dbReference type="PROSITE" id="PS50025"/>
    </source>
</evidence>
<protein>
    <recommendedName>
        <fullName evidence="2">Laminin G domain-containing protein</fullName>
    </recommendedName>
</protein>
<comment type="caution">
    <text evidence="3">The sequence shown here is derived from an EMBL/GenBank/DDBJ whole genome shotgun (WGS) entry which is preliminary data.</text>
</comment>
<feature type="disulfide bond" evidence="1">
    <location>
        <begin position="345"/>
        <end position="372"/>
    </location>
</feature>
<dbReference type="PROSITE" id="PS50025">
    <property type="entry name" value="LAM_G_DOMAIN"/>
    <property type="match status" value="2"/>
</dbReference>
<dbReference type="InterPro" id="IPR001791">
    <property type="entry name" value="Laminin_G"/>
</dbReference>
<feature type="domain" description="Laminin G" evidence="2">
    <location>
        <begin position="19"/>
        <end position="190"/>
    </location>
</feature>
<evidence type="ECO:0000256" key="1">
    <source>
        <dbReference type="PROSITE-ProRule" id="PRU00122"/>
    </source>
</evidence>
<dbReference type="SUPFAM" id="SSF49899">
    <property type="entry name" value="Concanavalin A-like lectins/glucanases"/>
    <property type="match status" value="2"/>
</dbReference>
<dbReference type="CDD" id="cd00110">
    <property type="entry name" value="LamG"/>
    <property type="match status" value="2"/>
</dbReference>
<dbReference type="GO" id="GO:0016020">
    <property type="term" value="C:membrane"/>
    <property type="evidence" value="ECO:0007669"/>
    <property type="project" value="UniProtKB-SubCell"/>
</dbReference>
<dbReference type="Gene3D" id="2.60.120.200">
    <property type="match status" value="2"/>
</dbReference>
<evidence type="ECO:0000313" key="3">
    <source>
        <dbReference type="EMBL" id="KAL3283441.1"/>
    </source>
</evidence>
<name>A0ABD2NXI5_9CUCU</name>
<dbReference type="AlphaFoldDB" id="A0ABD2NXI5"/>
<accession>A0ABD2NXI5</accession>
<dbReference type="EMBL" id="JABFTP020000144">
    <property type="protein sequence ID" value="KAL3283441.1"/>
    <property type="molecule type" value="Genomic_DNA"/>
</dbReference>
<dbReference type="InterPro" id="IPR013320">
    <property type="entry name" value="ConA-like_dom_sf"/>
</dbReference>
<dbReference type="FunFam" id="2.60.120.200:FF:000200">
    <property type="entry name" value="Laminin subunit alpha-3"/>
    <property type="match status" value="1"/>
</dbReference>
<organism evidence="3 4">
    <name type="scientific">Cryptolaemus montrouzieri</name>
    <dbReference type="NCBI Taxonomy" id="559131"/>
    <lineage>
        <taxon>Eukaryota</taxon>
        <taxon>Metazoa</taxon>
        <taxon>Ecdysozoa</taxon>
        <taxon>Arthropoda</taxon>
        <taxon>Hexapoda</taxon>
        <taxon>Insecta</taxon>
        <taxon>Pterygota</taxon>
        <taxon>Neoptera</taxon>
        <taxon>Endopterygota</taxon>
        <taxon>Coleoptera</taxon>
        <taxon>Polyphaga</taxon>
        <taxon>Cucujiformia</taxon>
        <taxon>Coccinelloidea</taxon>
        <taxon>Coccinellidae</taxon>
        <taxon>Scymninae</taxon>
        <taxon>Scymnini</taxon>
        <taxon>Cryptolaemus</taxon>
    </lineage>
</organism>
<keyword evidence="4" id="KW-1185">Reference proteome</keyword>
<feature type="domain" description="Laminin G" evidence="2">
    <location>
        <begin position="195"/>
        <end position="372"/>
    </location>
</feature>
<gene>
    <name evidence="3" type="ORF">HHI36_006586</name>
</gene>
<dbReference type="PANTHER" id="PTHR15036:SF67">
    <property type="entry name" value="LAMININ SUBUNIT ALPHA-LIKE PROTEIN"/>
    <property type="match status" value="1"/>
</dbReference>
<dbReference type="PANTHER" id="PTHR15036">
    <property type="entry name" value="PIKACHURIN-LIKE PROTEIN"/>
    <property type="match status" value="1"/>
</dbReference>
<proteinExistence type="predicted"/>